<organism evidence="2 3">
    <name type="scientific">Mycobacteroides franklinii</name>
    <dbReference type="NCBI Taxonomy" id="948102"/>
    <lineage>
        <taxon>Bacteria</taxon>
        <taxon>Bacillati</taxon>
        <taxon>Actinomycetota</taxon>
        <taxon>Actinomycetes</taxon>
        <taxon>Mycobacteriales</taxon>
        <taxon>Mycobacteriaceae</taxon>
        <taxon>Mycobacteroides</taxon>
    </lineage>
</organism>
<dbReference type="Gene3D" id="1.10.10.60">
    <property type="entry name" value="Homeodomain-like"/>
    <property type="match status" value="1"/>
</dbReference>
<keyword evidence="3" id="KW-1185">Reference proteome</keyword>
<dbReference type="GO" id="GO:0043565">
    <property type="term" value="F:sequence-specific DNA binding"/>
    <property type="evidence" value="ECO:0007669"/>
    <property type="project" value="InterPro"/>
</dbReference>
<dbReference type="Proteomes" id="UP000295165">
    <property type="component" value="Unassembled WGS sequence"/>
</dbReference>
<name>A0A4R8RMZ7_9MYCO</name>
<protein>
    <recommendedName>
        <fullName evidence="4">Helix-turn-helix domain-containing protein</fullName>
    </recommendedName>
</protein>
<comment type="caution">
    <text evidence="2">The sequence shown here is derived from an EMBL/GenBank/DDBJ whole genome shotgun (WGS) entry which is preliminary data.</text>
</comment>
<dbReference type="RefSeq" id="WP_062873637.1">
    <property type="nucleotide sequence ID" value="NZ_PECC01000004.1"/>
</dbReference>
<dbReference type="SUPFAM" id="SSF48295">
    <property type="entry name" value="TrpR-like"/>
    <property type="match status" value="1"/>
</dbReference>
<evidence type="ECO:0000313" key="3">
    <source>
        <dbReference type="Proteomes" id="UP000295165"/>
    </source>
</evidence>
<dbReference type="EMBL" id="PECC01000004">
    <property type="protein sequence ID" value="TDZ53937.1"/>
    <property type="molecule type" value="Genomic_DNA"/>
</dbReference>
<evidence type="ECO:0000256" key="1">
    <source>
        <dbReference type="SAM" id="MobiDB-lite"/>
    </source>
</evidence>
<proteinExistence type="predicted"/>
<evidence type="ECO:0000313" key="2">
    <source>
        <dbReference type="EMBL" id="TDZ53937.1"/>
    </source>
</evidence>
<evidence type="ECO:0008006" key="4">
    <source>
        <dbReference type="Google" id="ProtNLM"/>
    </source>
</evidence>
<dbReference type="InterPro" id="IPR010921">
    <property type="entry name" value="Trp_repressor/repl_initiator"/>
</dbReference>
<reference evidence="2 3" key="1">
    <citation type="journal article" date="2019" name="Sci. Rep.">
        <title>Extended insight into the Mycobacterium chelonae-abscessus complex through whole genome sequencing of Mycobacterium salmoniphilum outbreak and Mycobacterium salmoniphilum-like strains.</title>
        <authorList>
            <person name="Behra P.R.K."/>
            <person name="Das S."/>
            <person name="Pettersson B.M.F."/>
            <person name="Shirreff L."/>
            <person name="DuCote T."/>
            <person name="Jacobsson K.G."/>
            <person name="Ennis D.G."/>
            <person name="Kirsebom L.A."/>
        </authorList>
    </citation>
    <scope>NUCLEOTIDE SEQUENCE [LARGE SCALE GENOMIC DNA]</scope>
    <source>
        <strain evidence="2 3">CCUG 63697</strain>
    </source>
</reference>
<sequence>MTKLNPSAAAGGSQPPARRRRKKLAPSQKYEVFTSVLTSSATQRELAEKYGVDRTTIRSICATAKQGALDALAAAVPGRRGKTGQEIELQDARAEIERLKATICEQAVSLHLEKGKDGWD</sequence>
<feature type="region of interest" description="Disordered" evidence="1">
    <location>
        <begin position="1"/>
        <end position="27"/>
    </location>
</feature>
<accession>A0A4R8RMZ7</accession>
<gene>
    <name evidence="2" type="ORF">CCUG63697_00003</name>
</gene>
<dbReference type="AlphaFoldDB" id="A0A4R8RMZ7"/>
<feature type="compositionally biased region" description="Low complexity" evidence="1">
    <location>
        <begin position="1"/>
        <end position="16"/>
    </location>
</feature>